<dbReference type="Gene3D" id="1.10.10.60">
    <property type="entry name" value="Homeodomain-like"/>
    <property type="match status" value="1"/>
</dbReference>
<feature type="DNA-binding region" description="Homeobox" evidence="5">
    <location>
        <begin position="266"/>
        <end position="328"/>
    </location>
</feature>
<dbReference type="GeneID" id="103502408"/>
<dbReference type="SMART" id="SM00389">
    <property type="entry name" value="HOX"/>
    <property type="match status" value="1"/>
</dbReference>
<sequence>MAYTHSSAPYSLPLSTSTSLNNSSIFLSPPSTMAGLYGLHPLAANSYHSSSTTTLETLPVPTHSADYSHPLPDFEAEHSRPFSSVASKTAIMAETKTACAIPEEESAGVIRAKIASHPLYPKLVDAFLNCQKVGAPPEVAKILDQCNRGNNIIGKENPCVSTCLGTDPELDEFMRIICGLLAKYELDLCQPLEEASSFLENMEMQLNLLCEGTTRGYVSSDEAATEEYISAAGEVAGNKDRKLKERLLRKYGGHGHISSLKQEFSKTKKKENLPKEAKRTLLNWWNIHSQWPYPTDTDKAELAESTGLTRKQLDNWFINHRKRHWKLPSESMLCLYGSLRTDE</sequence>
<dbReference type="SUPFAM" id="SSF46689">
    <property type="entry name" value="Homeodomain-like"/>
    <property type="match status" value="1"/>
</dbReference>
<proteinExistence type="predicted"/>
<dbReference type="Pfam" id="PF03789">
    <property type="entry name" value="ELK"/>
    <property type="match status" value="1"/>
</dbReference>
<reference evidence="7" key="1">
    <citation type="submission" date="2025-05" db="UniProtKB">
        <authorList>
            <consortium name="RefSeq"/>
        </authorList>
    </citation>
    <scope>NUCLEOTIDE SEQUENCE [LARGE SCALE GENOMIC DNA]</scope>
</reference>
<evidence type="ECO:0000313" key="8">
    <source>
        <dbReference type="RefSeq" id="XP_050937078.1"/>
    </source>
</evidence>
<evidence type="ECO:0000256" key="4">
    <source>
        <dbReference type="ARBA" id="ARBA00023242"/>
    </source>
</evidence>
<name>A0ABM3KH16_CUCME</name>
<keyword evidence="2 5" id="KW-0238">DNA-binding</keyword>
<dbReference type="Pfam" id="PF03791">
    <property type="entry name" value="KNOX2"/>
    <property type="match status" value="1"/>
</dbReference>
<protein>
    <submittedName>
        <fullName evidence="8">Homeobox protein knotted-1-like 2</fullName>
    </submittedName>
</protein>
<dbReference type="SMART" id="SM01188">
    <property type="entry name" value="ELK"/>
    <property type="match status" value="1"/>
</dbReference>
<evidence type="ECO:0000259" key="6">
    <source>
        <dbReference type="PROSITE" id="PS50071"/>
    </source>
</evidence>
<dbReference type="CDD" id="cd00086">
    <property type="entry name" value="homeodomain"/>
    <property type="match status" value="1"/>
</dbReference>
<dbReference type="RefSeq" id="XP_050937078.1">
    <property type="nucleotide sequence ID" value="XM_051081121.1"/>
</dbReference>
<evidence type="ECO:0000256" key="5">
    <source>
        <dbReference type="PROSITE-ProRule" id="PRU00108"/>
    </source>
</evidence>
<keyword evidence="7" id="KW-1185">Reference proteome</keyword>
<dbReference type="InterPro" id="IPR005539">
    <property type="entry name" value="ELK_dom"/>
</dbReference>
<keyword evidence="3 5" id="KW-0371">Homeobox</keyword>
<evidence type="ECO:0000256" key="2">
    <source>
        <dbReference type="ARBA" id="ARBA00023125"/>
    </source>
</evidence>
<evidence type="ECO:0000256" key="1">
    <source>
        <dbReference type="ARBA" id="ARBA00004123"/>
    </source>
</evidence>
<accession>A0ABM3KH16</accession>
<dbReference type="InterPro" id="IPR001356">
    <property type="entry name" value="HD"/>
</dbReference>
<dbReference type="InterPro" id="IPR005541">
    <property type="entry name" value="KNOX2"/>
</dbReference>
<dbReference type="SMART" id="SM01255">
    <property type="entry name" value="KNOX1"/>
    <property type="match status" value="1"/>
</dbReference>
<dbReference type="PANTHER" id="PTHR11850">
    <property type="entry name" value="HOMEOBOX PROTEIN TRANSCRIPTION FACTORS"/>
    <property type="match status" value="1"/>
</dbReference>
<dbReference type="InterPro" id="IPR008422">
    <property type="entry name" value="KN_HD"/>
</dbReference>
<dbReference type="Pfam" id="PF05920">
    <property type="entry name" value="Homeobox_KN"/>
    <property type="match status" value="1"/>
</dbReference>
<gene>
    <name evidence="8" type="primary">LOC103502408</name>
</gene>
<dbReference type="PROSITE" id="PS50071">
    <property type="entry name" value="HOMEOBOX_2"/>
    <property type="match status" value="1"/>
</dbReference>
<dbReference type="Pfam" id="PF03790">
    <property type="entry name" value="KNOX1"/>
    <property type="match status" value="1"/>
</dbReference>
<reference evidence="8" key="2">
    <citation type="submission" date="2025-08" db="UniProtKB">
        <authorList>
            <consortium name="RefSeq"/>
        </authorList>
    </citation>
    <scope>IDENTIFICATION</scope>
    <source>
        <tissue evidence="8">Stem</tissue>
    </source>
</reference>
<evidence type="ECO:0000256" key="3">
    <source>
        <dbReference type="ARBA" id="ARBA00023155"/>
    </source>
</evidence>
<dbReference type="Proteomes" id="UP001652600">
    <property type="component" value="Chromosome 2"/>
</dbReference>
<feature type="domain" description="Homeobox" evidence="6">
    <location>
        <begin position="264"/>
        <end position="327"/>
    </location>
</feature>
<comment type="subcellular location">
    <subcellularLocation>
        <location evidence="1 5">Nucleus</location>
    </subcellularLocation>
</comment>
<evidence type="ECO:0000313" key="7">
    <source>
        <dbReference type="Proteomes" id="UP001652600"/>
    </source>
</evidence>
<dbReference type="InterPro" id="IPR005540">
    <property type="entry name" value="KNOX1"/>
</dbReference>
<organism evidence="7 8">
    <name type="scientific">Cucumis melo</name>
    <name type="common">Muskmelon</name>
    <dbReference type="NCBI Taxonomy" id="3656"/>
    <lineage>
        <taxon>Eukaryota</taxon>
        <taxon>Viridiplantae</taxon>
        <taxon>Streptophyta</taxon>
        <taxon>Embryophyta</taxon>
        <taxon>Tracheophyta</taxon>
        <taxon>Spermatophyta</taxon>
        <taxon>Magnoliopsida</taxon>
        <taxon>eudicotyledons</taxon>
        <taxon>Gunneridae</taxon>
        <taxon>Pentapetalae</taxon>
        <taxon>rosids</taxon>
        <taxon>fabids</taxon>
        <taxon>Cucurbitales</taxon>
        <taxon>Cucurbitaceae</taxon>
        <taxon>Benincaseae</taxon>
        <taxon>Cucumis</taxon>
    </lineage>
</organism>
<dbReference type="InterPro" id="IPR009057">
    <property type="entry name" value="Homeodomain-like_sf"/>
</dbReference>
<dbReference type="SMART" id="SM01256">
    <property type="entry name" value="KNOX2"/>
    <property type="match status" value="1"/>
</dbReference>
<keyword evidence="4 5" id="KW-0539">Nucleus</keyword>
<dbReference type="InterPro" id="IPR050224">
    <property type="entry name" value="TALE_homeobox"/>
</dbReference>